<dbReference type="Pfam" id="PF04193">
    <property type="entry name" value="PQ-loop"/>
    <property type="match status" value="1"/>
</dbReference>
<dbReference type="InterPro" id="IPR047662">
    <property type="entry name" value="SemiSWEET"/>
</dbReference>
<dbReference type="EMBL" id="JAIHOM010000092">
    <property type="protein sequence ID" value="MCW6037839.1"/>
    <property type="molecule type" value="Genomic_DNA"/>
</dbReference>
<feature type="transmembrane region" description="Helical" evidence="5">
    <location>
        <begin position="38"/>
        <end position="58"/>
    </location>
</feature>
<reference evidence="6 7" key="1">
    <citation type="submission" date="2021-08" db="EMBL/GenBank/DDBJ databases">
        <title>Draft genome sequence of Spirulina subsalsa with high tolerance to salinity and hype-accumulation of phycocyanin.</title>
        <authorList>
            <person name="Pei H."/>
            <person name="Jiang L."/>
        </authorList>
    </citation>
    <scope>NUCLEOTIDE SEQUENCE [LARGE SCALE GENOMIC DNA]</scope>
    <source>
        <strain evidence="6 7">FACHB-351</strain>
    </source>
</reference>
<evidence type="ECO:0000313" key="6">
    <source>
        <dbReference type="EMBL" id="MCW6037839.1"/>
    </source>
</evidence>
<keyword evidence="3 5" id="KW-1133">Transmembrane helix</keyword>
<evidence type="ECO:0000256" key="1">
    <source>
        <dbReference type="ARBA" id="ARBA00004141"/>
    </source>
</evidence>
<keyword evidence="2 5" id="KW-0812">Transmembrane</keyword>
<evidence type="ECO:0000256" key="5">
    <source>
        <dbReference type="SAM" id="Phobius"/>
    </source>
</evidence>
<dbReference type="InterPro" id="IPR006603">
    <property type="entry name" value="PQ-loop_rpt"/>
</dbReference>
<dbReference type="SMART" id="SM00679">
    <property type="entry name" value="CTNS"/>
    <property type="match status" value="1"/>
</dbReference>
<proteinExistence type="predicted"/>
<comment type="subcellular location">
    <subcellularLocation>
        <location evidence="1">Membrane</location>
        <topology evidence="1">Multi-pass membrane protein</topology>
    </subcellularLocation>
</comment>
<comment type="caution">
    <text evidence="6">The sequence shown here is derived from an EMBL/GenBank/DDBJ whole genome shotgun (WGS) entry which is preliminary data.</text>
</comment>
<keyword evidence="7" id="KW-1185">Reference proteome</keyword>
<gene>
    <name evidence="6" type="ORF">K4A83_16390</name>
</gene>
<evidence type="ECO:0000313" key="7">
    <source>
        <dbReference type="Proteomes" id="UP001526426"/>
    </source>
</evidence>
<name>A0ABT3L9P9_9CYAN</name>
<feature type="transmembrane region" description="Helical" evidence="5">
    <location>
        <begin position="64"/>
        <end position="83"/>
    </location>
</feature>
<evidence type="ECO:0000256" key="4">
    <source>
        <dbReference type="ARBA" id="ARBA00023136"/>
    </source>
</evidence>
<dbReference type="NCBIfam" id="NF037968">
    <property type="entry name" value="SemiSWEET_2"/>
    <property type="match status" value="1"/>
</dbReference>
<protein>
    <submittedName>
        <fullName evidence="6">SemiSWEET transporter</fullName>
    </submittedName>
</protein>
<dbReference type="Gene3D" id="1.20.1280.290">
    <property type="match status" value="1"/>
</dbReference>
<sequence length="88" mass="9610">MLENPMTAVGLLAGTLTTISFLPQVLKTWKSKSAKDISLGMFLTFCLGVVLWIIYGVAVRDLPVIVTNVATFILAAMVLGLKLKYNQH</sequence>
<accession>A0ABT3L9P9</accession>
<keyword evidence="4 5" id="KW-0472">Membrane</keyword>
<dbReference type="RefSeq" id="WP_265265711.1">
    <property type="nucleotide sequence ID" value="NZ_JAIHOM010000092.1"/>
</dbReference>
<feature type="transmembrane region" description="Helical" evidence="5">
    <location>
        <begin position="6"/>
        <end position="26"/>
    </location>
</feature>
<organism evidence="6 7">
    <name type="scientific">Spirulina subsalsa FACHB-351</name>
    <dbReference type="NCBI Taxonomy" id="234711"/>
    <lineage>
        <taxon>Bacteria</taxon>
        <taxon>Bacillati</taxon>
        <taxon>Cyanobacteriota</taxon>
        <taxon>Cyanophyceae</taxon>
        <taxon>Spirulinales</taxon>
        <taxon>Spirulinaceae</taxon>
        <taxon>Spirulina</taxon>
    </lineage>
</organism>
<dbReference type="Proteomes" id="UP001526426">
    <property type="component" value="Unassembled WGS sequence"/>
</dbReference>
<evidence type="ECO:0000256" key="2">
    <source>
        <dbReference type="ARBA" id="ARBA00022692"/>
    </source>
</evidence>
<evidence type="ECO:0000256" key="3">
    <source>
        <dbReference type="ARBA" id="ARBA00022989"/>
    </source>
</evidence>